<dbReference type="InterPro" id="IPR011990">
    <property type="entry name" value="TPR-like_helical_dom_sf"/>
</dbReference>
<evidence type="ECO:0000256" key="3">
    <source>
        <dbReference type="PROSITE-ProRule" id="PRU00339"/>
    </source>
</evidence>
<dbReference type="AlphaFoldDB" id="A0A3S1CLK5"/>
<reference evidence="5" key="1">
    <citation type="submission" date="2018-12" db="EMBL/GenBank/DDBJ databases">
        <authorList>
            <person name="Will S."/>
            <person name="Neumann-Schaal M."/>
            <person name="Henke P."/>
        </authorList>
    </citation>
    <scope>NUCLEOTIDE SEQUENCE</scope>
    <source>
        <strain evidence="5">PCC 7102</strain>
    </source>
</reference>
<proteinExistence type="predicted"/>
<dbReference type="SUPFAM" id="SSF48452">
    <property type="entry name" value="TPR-like"/>
    <property type="match status" value="1"/>
</dbReference>
<accession>A0A3S1CLK5</accession>
<keyword evidence="2 3" id="KW-0802">TPR repeat</keyword>
<name>A0A3S1CLK5_9CYAN</name>
<evidence type="ECO:0000259" key="4">
    <source>
        <dbReference type="Pfam" id="PF00535"/>
    </source>
</evidence>
<dbReference type="Proteomes" id="UP000271624">
    <property type="component" value="Unassembled WGS sequence"/>
</dbReference>
<keyword evidence="1" id="KW-0677">Repeat</keyword>
<dbReference type="InterPro" id="IPR001173">
    <property type="entry name" value="Glyco_trans_2-like"/>
</dbReference>
<dbReference type="SMART" id="SM00028">
    <property type="entry name" value="TPR"/>
    <property type="match status" value="5"/>
</dbReference>
<evidence type="ECO:0000256" key="1">
    <source>
        <dbReference type="ARBA" id="ARBA00022737"/>
    </source>
</evidence>
<keyword evidence="6" id="KW-1185">Reference proteome</keyword>
<feature type="domain" description="Glycosyltransferase 2-like" evidence="4">
    <location>
        <begin position="256"/>
        <end position="384"/>
    </location>
</feature>
<dbReference type="PROSITE" id="PS50293">
    <property type="entry name" value="TPR_REGION"/>
    <property type="match status" value="1"/>
</dbReference>
<dbReference type="Pfam" id="PF00515">
    <property type="entry name" value="TPR_1"/>
    <property type="match status" value="1"/>
</dbReference>
<dbReference type="PANTHER" id="PTHR44943">
    <property type="entry name" value="CELLULOSE SYNTHASE OPERON PROTEIN C"/>
    <property type="match status" value="1"/>
</dbReference>
<protein>
    <recommendedName>
        <fullName evidence="4">Glycosyltransferase 2-like domain-containing protein</fullName>
    </recommendedName>
</protein>
<dbReference type="InterPro" id="IPR051685">
    <property type="entry name" value="Ycf3/AcsC/BcsC/TPR_MFPF"/>
</dbReference>
<dbReference type="Gene3D" id="3.90.550.10">
    <property type="entry name" value="Spore Coat Polysaccharide Biosynthesis Protein SpsA, Chain A"/>
    <property type="match status" value="1"/>
</dbReference>
<organism evidence="5 6">
    <name type="scientific">Dulcicalothrix desertica PCC 7102</name>
    <dbReference type="NCBI Taxonomy" id="232991"/>
    <lineage>
        <taxon>Bacteria</taxon>
        <taxon>Bacillati</taxon>
        <taxon>Cyanobacteriota</taxon>
        <taxon>Cyanophyceae</taxon>
        <taxon>Nostocales</taxon>
        <taxon>Calotrichaceae</taxon>
        <taxon>Dulcicalothrix</taxon>
    </lineage>
</organism>
<dbReference type="Gene3D" id="1.25.40.10">
    <property type="entry name" value="Tetratricopeptide repeat domain"/>
    <property type="match status" value="3"/>
</dbReference>
<dbReference type="CDD" id="cd00761">
    <property type="entry name" value="Glyco_tranf_GTA_type"/>
    <property type="match status" value="1"/>
</dbReference>
<gene>
    <name evidence="5" type="ORF">DSM106972_005050</name>
</gene>
<sequence>MNTTNIPEYNIESLIQIAMQNHKSNQLDEAESIYKEILQKQPNSTKIWFALGNLYQVQGLLPEAEKAYRQAVSLQPDAVSIYNNLGYTLQQQSKYDEAISCYRKALELQPNCTEASVNLGNTLHAQGQLSSEKQLYYAALNHQLGLRLKKAGDLKNAEACYNKAIELNPNCGEAYIGLGEIYQIQHNLKEAVAVYRRGLKLINPHYAAATEVYENAQTPQQVLVTPPIPVHEVIVGDYTFPAIAPVTDGDERPIFSVVIPIYNRTDYLLQCLASVLEQWTGAEEMEILVIDNASIQPLFELVYEIGGGVVRYYRNPENIGAIRNGNTGIALSRGKWIHLLHDDDYVLPGFYARLKQSLLECPDSVAFAFTGYENVNKQGKLIHSPKLDSNQRGIVRDWLQQIGVANLLNICAVVIRREAHERNGVYLPELLYSNDWELYKRIAVSYDCWYEPETLACYREHVKSITNELCKTRADVTSIIDTIEISKSYLPVEHCAEITAKAHNYYFRFFLADAKKFLEFGDVSSAFRLIQQIIQLDRSPQALANLFVLLAEDEAAPLREEIVSQLFPISLNKNSTFKVKTPKVKLKSLIYKLKFKKGANLVSVEV</sequence>
<dbReference type="PANTHER" id="PTHR44943:SF4">
    <property type="entry name" value="TPR REPEAT-CONTAINING PROTEIN MJ0798"/>
    <property type="match status" value="1"/>
</dbReference>
<dbReference type="OrthoDB" id="5291101at2"/>
<feature type="repeat" description="TPR" evidence="3">
    <location>
        <begin position="138"/>
        <end position="171"/>
    </location>
</feature>
<comment type="caution">
    <text evidence="5">The sequence shown here is derived from an EMBL/GenBank/DDBJ whole genome shotgun (WGS) entry which is preliminary data.</text>
</comment>
<feature type="repeat" description="TPR" evidence="3">
    <location>
        <begin position="79"/>
        <end position="112"/>
    </location>
</feature>
<evidence type="ECO:0000313" key="6">
    <source>
        <dbReference type="Proteomes" id="UP000271624"/>
    </source>
</evidence>
<dbReference type="InterPro" id="IPR019734">
    <property type="entry name" value="TPR_rpt"/>
</dbReference>
<reference evidence="5" key="2">
    <citation type="journal article" date="2019" name="Genome Biol. Evol.">
        <title>Day and night: Metabolic profiles and evolutionary relationships of six axenic non-marine cyanobacteria.</title>
        <authorList>
            <person name="Will S.E."/>
            <person name="Henke P."/>
            <person name="Boedeker C."/>
            <person name="Huang S."/>
            <person name="Brinkmann H."/>
            <person name="Rohde M."/>
            <person name="Jarek M."/>
            <person name="Friedl T."/>
            <person name="Seufert S."/>
            <person name="Schumacher M."/>
            <person name="Overmann J."/>
            <person name="Neumann-Schaal M."/>
            <person name="Petersen J."/>
        </authorList>
    </citation>
    <scope>NUCLEOTIDE SEQUENCE [LARGE SCALE GENOMIC DNA]</scope>
    <source>
        <strain evidence="5">PCC 7102</strain>
    </source>
</reference>
<feature type="repeat" description="TPR" evidence="3">
    <location>
        <begin position="172"/>
        <end position="205"/>
    </location>
</feature>
<dbReference type="InterPro" id="IPR029044">
    <property type="entry name" value="Nucleotide-diphossugar_trans"/>
</dbReference>
<evidence type="ECO:0000313" key="5">
    <source>
        <dbReference type="EMBL" id="RUT10010.1"/>
    </source>
</evidence>
<dbReference type="Pfam" id="PF00535">
    <property type="entry name" value="Glycos_transf_2"/>
    <property type="match status" value="1"/>
</dbReference>
<dbReference type="EMBL" id="RSCL01000001">
    <property type="protein sequence ID" value="RUT10010.1"/>
    <property type="molecule type" value="Genomic_DNA"/>
</dbReference>
<dbReference type="Pfam" id="PF14559">
    <property type="entry name" value="TPR_19"/>
    <property type="match status" value="1"/>
</dbReference>
<evidence type="ECO:0000256" key="2">
    <source>
        <dbReference type="ARBA" id="ARBA00022803"/>
    </source>
</evidence>
<dbReference type="Pfam" id="PF13432">
    <property type="entry name" value="TPR_16"/>
    <property type="match status" value="1"/>
</dbReference>
<dbReference type="SUPFAM" id="SSF53448">
    <property type="entry name" value="Nucleotide-diphospho-sugar transferases"/>
    <property type="match status" value="1"/>
</dbReference>
<dbReference type="RefSeq" id="WP_127078524.1">
    <property type="nucleotide sequence ID" value="NZ_RSCL01000001.1"/>
</dbReference>
<feature type="repeat" description="TPR" evidence="3">
    <location>
        <begin position="45"/>
        <end position="78"/>
    </location>
</feature>
<dbReference type="PROSITE" id="PS50005">
    <property type="entry name" value="TPR"/>
    <property type="match status" value="4"/>
</dbReference>